<evidence type="ECO:0000313" key="3">
    <source>
        <dbReference type="EMBL" id="TMO66745.1"/>
    </source>
</evidence>
<evidence type="ECO:0000313" key="4">
    <source>
        <dbReference type="EMBL" id="TMO75802.1"/>
    </source>
</evidence>
<dbReference type="Proteomes" id="UP000307217">
    <property type="component" value="Unassembled WGS sequence"/>
</dbReference>
<evidence type="ECO:0000256" key="2">
    <source>
        <dbReference type="SAM" id="MobiDB-lite"/>
    </source>
</evidence>
<evidence type="ECO:0000313" key="5">
    <source>
        <dbReference type="Proteomes" id="UP000307164"/>
    </source>
</evidence>
<sequence>MNFNSLPPQAYSNHGYNLSENATTKDKSTATPVAADQITTSDAKTTEKTESNDDNQTSTEKKSDISAQEKIVGNIKILQNKMSEVRADTSLTKEQSAEQLAELKTQLDEQLQNVQLIIRKQTSTLVQSLFASNGASNAGMFFNNKA</sequence>
<protein>
    <submittedName>
        <fullName evidence="3">Uncharacterized protein</fullName>
    </submittedName>
</protein>
<evidence type="ECO:0000313" key="6">
    <source>
        <dbReference type="Proteomes" id="UP000307217"/>
    </source>
</evidence>
<dbReference type="EMBL" id="PNBW01000034">
    <property type="protein sequence ID" value="TMO75802.1"/>
    <property type="molecule type" value="Genomic_DNA"/>
</dbReference>
<feature type="compositionally biased region" description="Polar residues" evidence="2">
    <location>
        <begin position="1"/>
        <end position="22"/>
    </location>
</feature>
<keyword evidence="1" id="KW-0175">Coiled coil</keyword>
<comment type="caution">
    <text evidence="3">The sequence shown here is derived from an EMBL/GenBank/DDBJ whole genome shotgun (WGS) entry which is preliminary data.</text>
</comment>
<proteinExistence type="predicted"/>
<keyword evidence="5" id="KW-1185">Reference proteome</keyword>
<dbReference type="OrthoDB" id="6312372at2"/>
<dbReference type="EMBL" id="PNBX01000071">
    <property type="protein sequence ID" value="TMO66745.1"/>
    <property type="molecule type" value="Genomic_DNA"/>
</dbReference>
<name>A0A5S3V5V9_9GAMM</name>
<reference evidence="6" key="2">
    <citation type="submission" date="2019-06" db="EMBL/GenBank/DDBJ databases">
        <title>Co-occurence of chitin degradation, pigmentation and bioactivity in marine Pseudoalteromonas.</title>
        <authorList>
            <person name="Sonnenschein E.C."/>
            <person name="Bech P.K."/>
        </authorList>
    </citation>
    <scope>NUCLEOTIDE SEQUENCE [LARGE SCALE GENOMIC DNA]</scope>
    <source>
        <strain evidence="6">S3790</strain>
    </source>
</reference>
<organism evidence="3 6">
    <name type="scientific">Pseudoalteromonas aurantia</name>
    <dbReference type="NCBI Taxonomy" id="43654"/>
    <lineage>
        <taxon>Bacteria</taxon>
        <taxon>Pseudomonadati</taxon>
        <taxon>Pseudomonadota</taxon>
        <taxon>Gammaproteobacteria</taxon>
        <taxon>Alteromonadales</taxon>
        <taxon>Pseudoalteromonadaceae</taxon>
        <taxon>Pseudoalteromonas</taxon>
    </lineage>
</organism>
<reference evidence="5 6" key="1">
    <citation type="submission" date="2018-01" db="EMBL/GenBank/DDBJ databases">
        <authorList>
            <person name="Paulsen S."/>
            <person name="Gram L.K."/>
        </authorList>
    </citation>
    <scope>NUCLEOTIDE SEQUENCE [LARGE SCALE GENOMIC DNA]</scope>
    <source>
        <strain evidence="3 6">S3790</strain>
        <strain evidence="4 5">S3895</strain>
    </source>
</reference>
<dbReference type="Proteomes" id="UP000307164">
    <property type="component" value="Unassembled WGS sequence"/>
</dbReference>
<reference evidence="3" key="3">
    <citation type="submission" date="2019-09" db="EMBL/GenBank/DDBJ databases">
        <title>Co-occurence of chitin degradation, pigmentation and bioactivity in marine Pseudoalteromonas.</title>
        <authorList>
            <person name="Sonnenschein E.C."/>
            <person name="Bech P.K."/>
        </authorList>
    </citation>
    <scope>NUCLEOTIDE SEQUENCE</scope>
    <source>
        <strain evidence="3">S3790</strain>
        <strain evidence="4 5">S3895</strain>
    </source>
</reference>
<accession>A0A5S3V5V9</accession>
<feature type="region of interest" description="Disordered" evidence="2">
    <location>
        <begin position="1"/>
        <end position="66"/>
    </location>
</feature>
<gene>
    <name evidence="3" type="ORF">CWC19_15585</name>
    <name evidence="4" type="ORF">CWC20_07525</name>
</gene>
<dbReference type="RefSeq" id="WP_138592716.1">
    <property type="nucleotide sequence ID" value="NZ_PNBW01000034.1"/>
</dbReference>
<feature type="coiled-coil region" evidence="1">
    <location>
        <begin position="93"/>
        <end position="120"/>
    </location>
</feature>
<evidence type="ECO:0000256" key="1">
    <source>
        <dbReference type="SAM" id="Coils"/>
    </source>
</evidence>
<dbReference type="AlphaFoldDB" id="A0A5S3V5V9"/>